<proteinExistence type="predicted"/>
<protein>
    <submittedName>
        <fullName evidence="1">Acetoacetate--CoA ligase</fullName>
    </submittedName>
</protein>
<comment type="caution">
    <text evidence="1">The sequence shown here is derived from an EMBL/GenBank/DDBJ whole genome shotgun (WGS) entry which is preliminary data.</text>
</comment>
<name>A0A2W5F0J8_9HYPH</name>
<dbReference type="GO" id="GO:0016874">
    <property type="term" value="F:ligase activity"/>
    <property type="evidence" value="ECO:0007669"/>
    <property type="project" value="UniProtKB-KW"/>
</dbReference>
<reference evidence="1 2" key="1">
    <citation type="submission" date="2017-08" db="EMBL/GenBank/DDBJ databases">
        <title>Infants hospitalized years apart are colonized by the same room-sourced microbial strains.</title>
        <authorList>
            <person name="Brooks B."/>
            <person name="Olm M.R."/>
            <person name="Firek B.A."/>
            <person name="Baker R."/>
            <person name="Thomas B.C."/>
            <person name="Morowitz M.J."/>
            <person name="Banfield J.F."/>
        </authorList>
    </citation>
    <scope>NUCLEOTIDE SEQUENCE [LARGE SCALE GENOMIC DNA]</scope>
    <source>
        <strain evidence="1">S2_009_000_R2_73</strain>
    </source>
</reference>
<sequence length="77" mass="8423">MTDAAPSDILWVPPEKRLERSALFAFATKTAKLHGQAADDYAGLLRWSIDAPDAFYDALWDELGIIGTRGDVAFKPG</sequence>
<organism evidence="1 2">
    <name type="scientific">Agrobacterium fabrum</name>
    <dbReference type="NCBI Taxonomy" id="1176649"/>
    <lineage>
        <taxon>Bacteria</taxon>
        <taxon>Pseudomonadati</taxon>
        <taxon>Pseudomonadota</taxon>
        <taxon>Alphaproteobacteria</taxon>
        <taxon>Hyphomicrobiales</taxon>
        <taxon>Rhizobiaceae</taxon>
        <taxon>Rhizobium/Agrobacterium group</taxon>
        <taxon>Agrobacterium</taxon>
        <taxon>Agrobacterium tumefaciens complex</taxon>
    </lineage>
</organism>
<feature type="non-terminal residue" evidence="1">
    <location>
        <position position="77"/>
    </location>
</feature>
<evidence type="ECO:0000313" key="1">
    <source>
        <dbReference type="EMBL" id="PZP47724.1"/>
    </source>
</evidence>
<dbReference type="AlphaFoldDB" id="A0A2W5F0J8"/>
<accession>A0A2W5F0J8</accession>
<evidence type="ECO:0000313" key="2">
    <source>
        <dbReference type="Proteomes" id="UP000249769"/>
    </source>
</evidence>
<gene>
    <name evidence="1" type="ORF">DI595_16475</name>
</gene>
<dbReference type="Proteomes" id="UP000249769">
    <property type="component" value="Unassembled WGS sequence"/>
</dbReference>
<dbReference type="EMBL" id="QFOL01000231">
    <property type="protein sequence ID" value="PZP47724.1"/>
    <property type="molecule type" value="Genomic_DNA"/>
</dbReference>
<keyword evidence="1" id="KW-0436">Ligase</keyword>